<evidence type="ECO:0000256" key="3">
    <source>
        <dbReference type="ARBA" id="ARBA00022729"/>
    </source>
</evidence>
<dbReference type="Proteomes" id="UP001217485">
    <property type="component" value="Unassembled WGS sequence"/>
</dbReference>
<keyword evidence="5" id="KW-0119">Carbohydrate metabolism</keyword>
<keyword evidence="11" id="KW-1185">Reference proteome</keyword>
<evidence type="ECO:0000313" key="10">
    <source>
        <dbReference type="EMBL" id="MDC0678882.1"/>
    </source>
</evidence>
<evidence type="ECO:0000313" key="11">
    <source>
        <dbReference type="Proteomes" id="UP001217485"/>
    </source>
</evidence>
<dbReference type="PANTHER" id="PTHR42061:SF6">
    <property type="entry name" value="ENDO-CHITOSANASE"/>
    <property type="match status" value="1"/>
</dbReference>
<evidence type="ECO:0000256" key="2">
    <source>
        <dbReference type="ARBA" id="ARBA00022525"/>
    </source>
</evidence>
<dbReference type="EMBL" id="JAQNDK010000001">
    <property type="protein sequence ID" value="MDC0678882.1"/>
    <property type="molecule type" value="Genomic_DNA"/>
</dbReference>
<evidence type="ECO:0000256" key="9">
    <source>
        <dbReference type="SAM" id="SignalP"/>
    </source>
</evidence>
<keyword evidence="6" id="KW-0326">Glycosidase</keyword>
<dbReference type="PANTHER" id="PTHR42061">
    <property type="entry name" value="ENDO-CHITOSANASE"/>
    <property type="match status" value="1"/>
</dbReference>
<accession>A0ABT5BXR5</accession>
<name>A0ABT5BXR5_9BACT</name>
<keyword evidence="3 9" id="KW-0732">Signal</keyword>
<feature type="compositionally biased region" description="Gly residues" evidence="8">
    <location>
        <begin position="58"/>
        <end position="111"/>
    </location>
</feature>
<protein>
    <submittedName>
        <fullName evidence="10">Glycoside hydrolase family 75 protein</fullName>
    </submittedName>
</protein>
<reference evidence="10 11" key="1">
    <citation type="submission" date="2023-01" db="EMBL/GenBank/DDBJ databases">
        <title>Minimal conservation of predation-associated metabolite biosynthetic gene clusters underscores biosynthetic potential of Myxococcota including descriptions for ten novel species: Archangium lansinium sp. nov., Myxococcus landrumus sp. nov., Nannocystis bai.</title>
        <authorList>
            <person name="Ahearne A."/>
            <person name="Stevens C."/>
            <person name="Dowd S."/>
        </authorList>
    </citation>
    <scope>NUCLEOTIDE SEQUENCE [LARGE SCALE GENOMIC DNA]</scope>
    <source>
        <strain evidence="10 11">WIWO2</strain>
    </source>
</reference>
<keyword evidence="2" id="KW-0964">Secreted</keyword>
<evidence type="ECO:0000256" key="6">
    <source>
        <dbReference type="ARBA" id="ARBA00023295"/>
    </source>
</evidence>
<evidence type="ECO:0000256" key="8">
    <source>
        <dbReference type="SAM" id="MobiDB-lite"/>
    </source>
</evidence>
<dbReference type="InterPro" id="IPR009939">
    <property type="entry name" value="Chitosanase_fungal"/>
</dbReference>
<evidence type="ECO:0000256" key="7">
    <source>
        <dbReference type="ARBA" id="ARBA00023326"/>
    </source>
</evidence>
<feature type="region of interest" description="Disordered" evidence="8">
    <location>
        <begin position="58"/>
        <end position="118"/>
    </location>
</feature>
<proteinExistence type="predicted"/>
<dbReference type="GO" id="GO:0016787">
    <property type="term" value="F:hydrolase activity"/>
    <property type="evidence" value="ECO:0007669"/>
    <property type="project" value="UniProtKB-KW"/>
</dbReference>
<dbReference type="RefSeq" id="WP_272095730.1">
    <property type="nucleotide sequence ID" value="NZ_JAQNDK010000001.1"/>
</dbReference>
<feature type="signal peptide" evidence="9">
    <location>
        <begin position="1"/>
        <end position="29"/>
    </location>
</feature>
<gene>
    <name evidence="10" type="ORF">POL72_14145</name>
</gene>
<feature type="chain" id="PRO_5046114909" evidence="9">
    <location>
        <begin position="30"/>
        <end position="312"/>
    </location>
</feature>
<comment type="subcellular location">
    <subcellularLocation>
        <location evidence="1">Secreted</location>
    </subcellularLocation>
</comment>
<dbReference type="Pfam" id="PF07335">
    <property type="entry name" value="Glyco_hydro_75"/>
    <property type="match status" value="1"/>
</dbReference>
<keyword evidence="7" id="KW-0624">Polysaccharide degradation</keyword>
<evidence type="ECO:0000256" key="4">
    <source>
        <dbReference type="ARBA" id="ARBA00022801"/>
    </source>
</evidence>
<organism evidence="10 11">
    <name type="scientific">Sorangium atrum</name>
    <dbReference type="NCBI Taxonomy" id="2995308"/>
    <lineage>
        <taxon>Bacteria</taxon>
        <taxon>Pseudomonadati</taxon>
        <taxon>Myxococcota</taxon>
        <taxon>Polyangia</taxon>
        <taxon>Polyangiales</taxon>
        <taxon>Polyangiaceae</taxon>
        <taxon>Sorangium</taxon>
    </lineage>
</organism>
<evidence type="ECO:0000256" key="5">
    <source>
        <dbReference type="ARBA" id="ARBA00023277"/>
    </source>
</evidence>
<evidence type="ECO:0000256" key="1">
    <source>
        <dbReference type="ARBA" id="ARBA00004613"/>
    </source>
</evidence>
<dbReference type="PROSITE" id="PS51257">
    <property type="entry name" value="PROKAR_LIPOPROTEIN"/>
    <property type="match status" value="1"/>
</dbReference>
<keyword evidence="4 10" id="KW-0378">Hydrolase</keyword>
<comment type="caution">
    <text evidence="10">The sequence shown here is derived from an EMBL/GenBank/DDBJ whole genome shotgun (WGS) entry which is preliminary data.</text>
</comment>
<sequence length="312" mass="29490">MRTLALRARRGWRVGALAALALSGGSACTSISGIGDLEFGVGQGGGGTGAGGVGQGGAGGSGAGGGSTGGSGASEGGAGAGEGGAGEGGTGGGGHGGSGGGAGEGGAGGGQPPGPPTAAELLALTASCRPASSGSFRNAFDGSAEPGISVCQLNGAYFWQAGMGIDCDGLSHESSECPSSTAHTALADAQGNALDSVHLPFVVAPNSWPAECDAVAWNHRDAGVELGAVVAVIRGDTVAYGILGDTGECDTIGMGSYAMAQAVGIERPGAGVASGVTYIAFAGPRAVVDPVEDHAKAEELGIQLAAQLLTAP</sequence>